<protein>
    <submittedName>
        <fullName evidence="2">PH domain-containing protein</fullName>
    </submittedName>
</protein>
<proteinExistence type="predicted"/>
<organism evidence="1 2">
    <name type="scientific">Rhabditophanes sp. KR3021</name>
    <dbReference type="NCBI Taxonomy" id="114890"/>
    <lineage>
        <taxon>Eukaryota</taxon>
        <taxon>Metazoa</taxon>
        <taxon>Ecdysozoa</taxon>
        <taxon>Nematoda</taxon>
        <taxon>Chromadorea</taxon>
        <taxon>Rhabditida</taxon>
        <taxon>Tylenchina</taxon>
        <taxon>Panagrolaimomorpha</taxon>
        <taxon>Strongyloidoidea</taxon>
        <taxon>Alloionematidae</taxon>
        <taxon>Rhabditophanes</taxon>
    </lineage>
</organism>
<accession>A0AC35U441</accession>
<name>A0AC35U441_9BILA</name>
<evidence type="ECO:0000313" key="1">
    <source>
        <dbReference type="Proteomes" id="UP000095286"/>
    </source>
</evidence>
<sequence length="592" mass="67124">MEFSESIDEAIELLVASTNEKSSGASKEMAIPLYRNTPPDTPKKVREYNLRGGMNRDFCTPRMTPHIKRIMEENCAPKFSPAPRFIPEAPMGSVLTTYKKETLSTVSETGSIVQRAARVIKEAPFTPMAHSTPLNTPRQSLGYVMKRRDRKMFPVGESASRQAILPGKHESFVSMNSNVPSLNAPANISQISEEMYARKLEKLKVMMMKAEHAVSESTKLIHECSKRDDYNGNSLELAGQRRILINRKKGTCLQNEYVRTKTLKNMKINIPRIHSEYLSSFIISDVELELNRLFSFKKTQLEVSYAFCVVFSCANNVLGTQIGNVGDLGSVRMRQVKFADVIRFTKLPIDYVITAEVYAIKIGTKERTRMSRLKKSFRDFAFSIFKTTPKKKLAPIDENASVLQDDSLHPSNQINETEFSLCGILRLNRDTLGPQRFYLDEAKFPLEGTISINSECSSLPQIIDVAFSGFLYVYSAENKLQPTKKMWTIVKRSVLKFWNSAEDEYNGHSPTNVIDLSKVVVTQINKVSKEDLGYKNDSFSIDVLIEPCVSNSNYQQRRIYFCAESEADCDNWLKYLNKILYAIHTGVGLNKV</sequence>
<reference evidence="2" key="1">
    <citation type="submission" date="2016-11" db="UniProtKB">
        <authorList>
            <consortium name="WormBaseParasite"/>
        </authorList>
    </citation>
    <scope>IDENTIFICATION</scope>
    <source>
        <strain evidence="2">KR3021</strain>
    </source>
</reference>
<dbReference type="WBParaSite" id="RSKR_0000715000.1">
    <property type="protein sequence ID" value="RSKR_0000715000.1"/>
    <property type="gene ID" value="RSKR_0000715000"/>
</dbReference>
<dbReference type="Proteomes" id="UP000095286">
    <property type="component" value="Unplaced"/>
</dbReference>
<evidence type="ECO:0000313" key="2">
    <source>
        <dbReference type="WBParaSite" id="RSKR_0000715000.1"/>
    </source>
</evidence>